<dbReference type="AlphaFoldDB" id="A0A1X6YTD2"/>
<evidence type="ECO:0000313" key="2">
    <source>
        <dbReference type="Proteomes" id="UP000193778"/>
    </source>
</evidence>
<dbReference type="SFLD" id="SFLDG01129">
    <property type="entry name" value="C1.5:_HAD__Beta-PGM__Phosphata"/>
    <property type="match status" value="1"/>
</dbReference>
<dbReference type="CDD" id="cd02604">
    <property type="entry name" value="HAD_5NT"/>
    <property type="match status" value="1"/>
</dbReference>
<keyword evidence="2" id="KW-1185">Reference proteome</keyword>
<gene>
    <name evidence="1" type="ORF">RUM8411_01207</name>
</gene>
<dbReference type="SUPFAM" id="SSF56784">
    <property type="entry name" value="HAD-like"/>
    <property type="match status" value="1"/>
</dbReference>
<dbReference type="InterPro" id="IPR010237">
    <property type="entry name" value="Pyr-5-nucltdase"/>
</dbReference>
<protein>
    <submittedName>
        <fullName evidence="1">Haloacid dehalogenase-like hydrolase</fullName>
    </submittedName>
</protein>
<sequence>MVKPAFAHVTQWVFDLDNTLYPPHMRLFDQIEVLMTDYVVQAIGVDRAEADRLRSLYWRQYGTTLAGLMAEHDLDPDPYLYAVHQVDMSHMDPDAELADHIRTLPGRRIVYTNGSAPYAERVLAARGLSGLFDAIYGVEHAGYLPKPEKAAFQAIFAQDGIDPAKAAMFEDDPRNLAAPHAMGMRTVHVAPEPHQAEHIHHHTDDLAAFLARLK</sequence>
<dbReference type="RefSeq" id="WP_085821765.1">
    <property type="nucleotide sequence ID" value="NZ_FWFP01000003.1"/>
</dbReference>
<evidence type="ECO:0000313" key="1">
    <source>
        <dbReference type="EMBL" id="SLN30034.1"/>
    </source>
</evidence>
<dbReference type="PANTHER" id="PTHR12725">
    <property type="entry name" value="HALOACID DEHALOGENASE-LIKE HYDROLASE"/>
    <property type="match status" value="1"/>
</dbReference>
<dbReference type="Proteomes" id="UP000193778">
    <property type="component" value="Unassembled WGS sequence"/>
</dbReference>
<dbReference type="SFLD" id="SFLDG01132">
    <property type="entry name" value="C1.5.3:_5'-Nucleotidase_Like"/>
    <property type="match status" value="1"/>
</dbReference>
<dbReference type="InterPro" id="IPR006439">
    <property type="entry name" value="HAD-SF_hydro_IA"/>
</dbReference>
<dbReference type="EMBL" id="FWFP01000003">
    <property type="protein sequence ID" value="SLN30034.1"/>
    <property type="molecule type" value="Genomic_DNA"/>
</dbReference>
<proteinExistence type="predicted"/>
<dbReference type="InterPro" id="IPR023214">
    <property type="entry name" value="HAD_sf"/>
</dbReference>
<keyword evidence="1" id="KW-0378">Hydrolase</keyword>
<dbReference type="Gene3D" id="3.40.50.1000">
    <property type="entry name" value="HAD superfamily/HAD-like"/>
    <property type="match status" value="1"/>
</dbReference>
<dbReference type="OrthoDB" id="9803141at2"/>
<dbReference type="GO" id="GO:0016787">
    <property type="term" value="F:hydrolase activity"/>
    <property type="evidence" value="ECO:0007669"/>
    <property type="project" value="UniProtKB-KW"/>
</dbReference>
<dbReference type="NCBIfam" id="TIGR01993">
    <property type="entry name" value="Pyr-5-nucltdase"/>
    <property type="match status" value="1"/>
</dbReference>
<reference evidence="2" key="1">
    <citation type="submission" date="2017-03" db="EMBL/GenBank/DDBJ databases">
        <authorList>
            <person name="Rodrigo-Torres L."/>
            <person name="Arahal R.D."/>
            <person name="Lucena T."/>
        </authorList>
    </citation>
    <scope>NUCLEOTIDE SEQUENCE [LARGE SCALE GENOMIC DNA]</scope>
    <source>
        <strain evidence="2">CECT 8411</strain>
    </source>
</reference>
<dbReference type="SFLD" id="SFLDS00003">
    <property type="entry name" value="Haloacid_Dehalogenase"/>
    <property type="match status" value="1"/>
</dbReference>
<organism evidence="1 2">
    <name type="scientific">Ruegeria meonggei</name>
    <dbReference type="NCBI Taxonomy" id="1446476"/>
    <lineage>
        <taxon>Bacteria</taxon>
        <taxon>Pseudomonadati</taxon>
        <taxon>Pseudomonadota</taxon>
        <taxon>Alphaproteobacteria</taxon>
        <taxon>Rhodobacterales</taxon>
        <taxon>Roseobacteraceae</taxon>
        <taxon>Ruegeria</taxon>
    </lineage>
</organism>
<dbReference type="InterPro" id="IPR036412">
    <property type="entry name" value="HAD-like_sf"/>
</dbReference>
<dbReference type="Gene3D" id="1.10.150.450">
    <property type="match status" value="1"/>
</dbReference>
<dbReference type="NCBIfam" id="TIGR01509">
    <property type="entry name" value="HAD-SF-IA-v3"/>
    <property type="match status" value="1"/>
</dbReference>
<name>A0A1X6YTD2_9RHOB</name>
<dbReference type="Pfam" id="PF00702">
    <property type="entry name" value="Hydrolase"/>
    <property type="match status" value="1"/>
</dbReference>
<accession>A0A1X6YTD2</accession>
<dbReference type="PANTHER" id="PTHR12725:SF117">
    <property type="entry name" value="HALOACID DEHALOGENASE-LIKE HYDROLASE"/>
    <property type="match status" value="1"/>
</dbReference>